<dbReference type="Gene3D" id="3.40.470.10">
    <property type="entry name" value="Uracil-DNA glycosylase-like domain"/>
    <property type="match status" value="1"/>
</dbReference>
<dbReference type="AlphaFoldDB" id="G0SCW4"/>
<dbReference type="GO" id="GO:0008263">
    <property type="term" value="F:pyrimidine-specific mismatch base pair DNA N-glycosylase activity"/>
    <property type="evidence" value="ECO:0007669"/>
    <property type="project" value="TreeGrafter"/>
</dbReference>
<evidence type="ECO:0000256" key="4">
    <source>
        <dbReference type="SAM" id="MobiDB-lite"/>
    </source>
</evidence>
<feature type="compositionally biased region" description="Low complexity" evidence="4">
    <location>
        <begin position="79"/>
        <end position="89"/>
    </location>
</feature>
<reference evidence="6 7" key="1">
    <citation type="journal article" date="2011" name="Cell">
        <title>Insight into structure and assembly of the nuclear pore complex by utilizing the genome of a eukaryotic thermophile.</title>
        <authorList>
            <person name="Amlacher S."/>
            <person name="Sarges P."/>
            <person name="Flemming D."/>
            <person name="van Noort V."/>
            <person name="Kunze R."/>
            <person name="Devos D.P."/>
            <person name="Arumugam M."/>
            <person name="Bork P."/>
            <person name="Hurt E."/>
        </authorList>
    </citation>
    <scope>NUCLEOTIDE SEQUENCE [LARGE SCALE GENOMIC DNA]</scope>
    <source>
        <strain evidence="7">DSM 1495 / CBS 144.50 / IMI 039719</strain>
    </source>
</reference>
<dbReference type="Pfam" id="PF03167">
    <property type="entry name" value="UDG"/>
    <property type="match status" value="1"/>
</dbReference>
<evidence type="ECO:0000313" key="6">
    <source>
        <dbReference type="EMBL" id="EGS19235.1"/>
    </source>
</evidence>
<proteinExistence type="predicted"/>
<dbReference type="CDD" id="cd10028">
    <property type="entry name" value="UDG-F2_TDG_MUG"/>
    <property type="match status" value="1"/>
</dbReference>
<feature type="region of interest" description="Disordered" evidence="4">
    <location>
        <begin position="26"/>
        <end position="108"/>
    </location>
</feature>
<dbReference type="GO" id="GO:0004844">
    <property type="term" value="F:uracil DNA N-glycosylase activity"/>
    <property type="evidence" value="ECO:0007669"/>
    <property type="project" value="TreeGrafter"/>
</dbReference>
<organism evidence="7">
    <name type="scientific">Chaetomium thermophilum (strain DSM 1495 / CBS 144.50 / IMI 039719)</name>
    <name type="common">Thermochaetoides thermophila</name>
    <dbReference type="NCBI Taxonomy" id="759272"/>
    <lineage>
        <taxon>Eukaryota</taxon>
        <taxon>Fungi</taxon>
        <taxon>Dikarya</taxon>
        <taxon>Ascomycota</taxon>
        <taxon>Pezizomycotina</taxon>
        <taxon>Sordariomycetes</taxon>
        <taxon>Sordariomycetidae</taxon>
        <taxon>Sordariales</taxon>
        <taxon>Chaetomiaceae</taxon>
        <taxon>Thermochaetoides</taxon>
    </lineage>
</organism>
<dbReference type="InterPro" id="IPR015637">
    <property type="entry name" value="MUG/TDG"/>
</dbReference>
<sequence length="324" mass="35508">MASETTEETRPPPSFKGRLQLESFMYNGSGLRRSPRLSGALSYSAPPTPSAAQPNLSSKRKEPPSQNSQDGASDGDGNGTSSSSSASNSQAKRKRVRQPSSYAPPSTYAHLPPLPDSLGPNLLVLFVGLNPGIETARSGHAYAHPTNLFWRLLYSSGVTPRLCSPTEDRQMPALYSLGLTNIVSRPSRNGAELSKQEMDAGVDILEKKTRIWRPEVVCIVGKSIWESIWRVKHGKAIKPAEFRYGWQDETENMGVVGPQGQKEEEKEEGVEYSPDWKGARVFVATSTSGLAATLKPKEKEAIWKELGDWVVKRRAERVAAADRS</sequence>
<accession>G0SCW4</accession>
<evidence type="ECO:0000256" key="3">
    <source>
        <dbReference type="ARBA" id="ARBA00023204"/>
    </source>
</evidence>
<keyword evidence="1" id="KW-0227">DNA damage</keyword>
<keyword evidence="2 6" id="KW-0378">Hydrolase</keyword>
<dbReference type="Proteomes" id="UP000008066">
    <property type="component" value="Unassembled WGS sequence"/>
</dbReference>
<protein>
    <submittedName>
        <fullName evidence="6">Hydrolase-like protein</fullName>
    </submittedName>
</protein>
<dbReference type="KEGG" id="cthr:CTHT_0058600"/>
<name>G0SCW4_CHATD</name>
<dbReference type="eggNOG" id="KOG4120">
    <property type="taxonomic scope" value="Eukaryota"/>
</dbReference>
<dbReference type="InterPro" id="IPR036895">
    <property type="entry name" value="Uracil-DNA_glycosylase-like_sf"/>
</dbReference>
<evidence type="ECO:0000256" key="1">
    <source>
        <dbReference type="ARBA" id="ARBA00022763"/>
    </source>
</evidence>
<dbReference type="OrthoDB" id="565731at2759"/>
<evidence type="ECO:0000259" key="5">
    <source>
        <dbReference type="Pfam" id="PF03167"/>
    </source>
</evidence>
<evidence type="ECO:0000313" key="7">
    <source>
        <dbReference type="Proteomes" id="UP000008066"/>
    </source>
</evidence>
<keyword evidence="7" id="KW-1185">Reference proteome</keyword>
<dbReference type="PANTHER" id="PTHR12159:SF9">
    <property type="entry name" value="G_T MISMATCH-SPECIFIC THYMINE DNA GLYCOSYLASE"/>
    <property type="match status" value="1"/>
</dbReference>
<dbReference type="FunFam" id="3.40.470.10:FF:000010">
    <property type="entry name" value="G/U mismatch-specific DNA glycosylase"/>
    <property type="match status" value="1"/>
</dbReference>
<dbReference type="STRING" id="759272.G0SCW4"/>
<feature type="domain" description="Uracil-DNA glycosylase-like" evidence="5">
    <location>
        <begin position="118"/>
        <end position="306"/>
    </location>
</feature>
<evidence type="ECO:0000256" key="2">
    <source>
        <dbReference type="ARBA" id="ARBA00022801"/>
    </source>
</evidence>
<dbReference type="GeneID" id="18259898"/>
<dbReference type="HOGENOM" id="CLU_042829_1_0_1"/>
<dbReference type="GO" id="GO:0006285">
    <property type="term" value="P:base-excision repair, AP site formation"/>
    <property type="evidence" value="ECO:0007669"/>
    <property type="project" value="InterPro"/>
</dbReference>
<dbReference type="EMBL" id="GL988045">
    <property type="protein sequence ID" value="EGS19235.1"/>
    <property type="molecule type" value="Genomic_DNA"/>
</dbReference>
<feature type="region of interest" description="Disordered" evidence="4">
    <location>
        <begin position="1"/>
        <end position="20"/>
    </location>
</feature>
<gene>
    <name evidence="6" type="ORF">CTHT_0058600</name>
</gene>
<dbReference type="SUPFAM" id="SSF52141">
    <property type="entry name" value="Uracil-DNA glycosylase-like"/>
    <property type="match status" value="1"/>
</dbReference>
<dbReference type="InterPro" id="IPR005122">
    <property type="entry name" value="Uracil-DNA_glycosylase-like"/>
</dbReference>
<dbReference type="RefSeq" id="XP_006696180.1">
    <property type="nucleotide sequence ID" value="XM_006696117.1"/>
</dbReference>
<keyword evidence="3" id="KW-0234">DNA repair</keyword>
<dbReference type="OMA" id="MCVVGKS"/>
<dbReference type="PANTHER" id="PTHR12159">
    <property type="entry name" value="G/T AND G/U MISMATCH-SPECIFIC DNA GLYCOSYLASE"/>
    <property type="match status" value="1"/>
</dbReference>